<proteinExistence type="predicted"/>
<feature type="domain" description="Major facilitator superfamily (MFS) profile" evidence="8">
    <location>
        <begin position="16"/>
        <end position="407"/>
    </location>
</feature>
<name>A0ABV8UTZ1_9BACL</name>
<reference evidence="10" key="1">
    <citation type="journal article" date="2019" name="Int. J. Syst. Evol. Microbiol.">
        <title>The Global Catalogue of Microorganisms (GCM) 10K type strain sequencing project: providing services to taxonomists for standard genome sequencing and annotation.</title>
        <authorList>
            <consortium name="The Broad Institute Genomics Platform"/>
            <consortium name="The Broad Institute Genome Sequencing Center for Infectious Disease"/>
            <person name="Wu L."/>
            <person name="Ma J."/>
        </authorList>
    </citation>
    <scope>NUCLEOTIDE SEQUENCE [LARGE SCALE GENOMIC DNA]</scope>
    <source>
        <strain evidence="10">CCUG 50353</strain>
    </source>
</reference>
<dbReference type="InterPro" id="IPR011701">
    <property type="entry name" value="MFS"/>
</dbReference>
<feature type="transmembrane region" description="Helical" evidence="7">
    <location>
        <begin position="54"/>
        <end position="75"/>
    </location>
</feature>
<dbReference type="InterPro" id="IPR022324">
    <property type="entry name" value="Bacilysin_exporter_BacE_put"/>
</dbReference>
<feature type="transmembrane region" description="Helical" evidence="7">
    <location>
        <begin position="181"/>
        <end position="199"/>
    </location>
</feature>
<protein>
    <submittedName>
        <fullName evidence="9">MFS transporter</fullName>
    </submittedName>
</protein>
<dbReference type="PROSITE" id="PS50850">
    <property type="entry name" value="MFS"/>
    <property type="match status" value="1"/>
</dbReference>
<evidence type="ECO:0000256" key="3">
    <source>
        <dbReference type="ARBA" id="ARBA00022475"/>
    </source>
</evidence>
<dbReference type="PANTHER" id="PTHR23513:SF6">
    <property type="entry name" value="MAJOR FACILITATOR SUPERFAMILY ASSOCIATED DOMAIN-CONTAINING PROTEIN"/>
    <property type="match status" value="1"/>
</dbReference>
<feature type="transmembrane region" description="Helical" evidence="7">
    <location>
        <begin position="384"/>
        <end position="402"/>
    </location>
</feature>
<dbReference type="PANTHER" id="PTHR23513">
    <property type="entry name" value="INTEGRAL MEMBRANE EFFLUX PROTEIN-RELATED"/>
    <property type="match status" value="1"/>
</dbReference>
<feature type="transmembrane region" description="Helical" evidence="7">
    <location>
        <begin position="82"/>
        <end position="102"/>
    </location>
</feature>
<feature type="transmembrane region" description="Helical" evidence="7">
    <location>
        <begin position="319"/>
        <end position="338"/>
    </location>
</feature>
<keyword evidence="10" id="KW-1185">Reference proteome</keyword>
<feature type="transmembrane region" description="Helical" evidence="7">
    <location>
        <begin position="229"/>
        <end position="254"/>
    </location>
</feature>
<evidence type="ECO:0000256" key="7">
    <source>
        <dbReference type="SAM" id="Phobius"/>
    </source>
</evidence>
<evidence type="ECO:0000256" key="4">
    <source>
        <dbReference type="ARBA" id="ARBA00022692"/>
    </source>
</evidence>
<dbReference type="Proteomes" id="UP001595733">
    <property type="component" value="Unassembled WGS sequence"/>
</dbReference>
<dbReference type="PRINTS" id="PR01988">
    <property type="entry name" value="EXPORTERBACE"/>
</dbReference>
<evidence type="ECO:0000259" key="8">
    <source>
        <dbReference type="PROSITE" id="PS50850"/>
    </source>
</evidence>
<keyword evidence="6 7" id="KW-0472">Membrane</keyword>
<evidence type="ECO:0000313" key="9">
    <source>
        <dbReference type="EMBL" id="MFC4354801.1"/>
    </source>
</evidence>
<dbReference type="RefSeq" id="WP_378141081.1">
    <property type="nucleotide sequence ID" value="NZ_JBHSEF010000019.1"/>
</dbReference>
<feature type="transmembrane region" description="Helical" evidence="7">
    <location>
        <begin position="158"/>
        <end position="175"/>
    </location>
</feature>
<comment type="subcellular location">
    <subcellularLocation>
        <location evidence="1">Cell membrane</location>
        <topology evidence="1">Multi-pass membrane protein</topology>
    </subcellularLocation>
</comment>
<accession>A0ABV8UTZ1</accession>
<sequence>MNLKLPNIMKVLHNRSFSLLWTGQSISMFGLAIYITCLPFLVFRAGGSATELGLAHTFFIIPQLIFLLVSGVFVDRWPKKKILVISDFLRGLAVSGIAVLLLTDNLQLIHVYLLTGFLGLISTLYRPAVRGITPQIVDKTQLLSANSLRAISQQVSDMIGPVVGGFLVAAIGLYIAYTVNAITFLLSALFVSLIAIRSTKKKTEDTPTEKTTFWKDFTQGWSAIKKRPWLGASILIGSLSNIGIAAFDVIILPVYADNSFNGVQTYGIFLAAMAIGALICATLIGRLERISKRGILYYLFMALSGLFILGISFTPPLLVSLLLLAAIGFCLTAFIIIWDSATQELIEEEVLGRVVSFQMFGGLLLLPVGYSIFGFSLDKLGTDLSMSIAGVSIILVAALGLTNKKIRELD</sequence>
<dbReference type="SUPFAM" id="SSF103473">
    <property type="entry name" value="MFS general substrate transporter"/>
    <property type="match status" value="1"/>
</dbReference>
<dbReference type="EMBL" id="JBHSEF010000019">
    <property type="protein sequence ID" value="MFC4354801.1"/>
    <property type="molecule type" value="Genomic_DNA"/>
</dbReference>
<feature type="transmembrane region" description="Helical" evidence="7">
    <location>
        <begin position="20"/>
        <end position="42"/>
    </location>
</feature>
<feature type="transmembrane region" description="Helical" evidence="7">
    <location>
        <begin position="296"/>
        <end position="313"/>
    </location>
</feature>
<keyword evidence="2" id="KW-0813">Transport</keyword>
<feature type="transmembrane region" description="Helical" evidence="7">
    <location>
        <begin position="108"/>
        <end position="125"/>
    </location>
</feature>
<comment type="caution">
    <text evidence="9">The sequence shown here is derived from an EMBL/GenBank/DDBJ whole genome shotgun (WGS) entry which is preliminary data.</text>
</comment>
<dbReference type="Gene3D" id="1.20.1250.20">
    <property type="entry name" value="MFS general substrate transporter like domains"/>
    <property type="match status" value="1"/>
</dbReference>
<evidence type="ECO:0000256" key="6">
    <source>
        <dbReference type="ARBA" id="ARBA00023136"/>
    </source>
</evidence>
<keyword evidence="3" id="KW-1003">Cell membrane</keyword>
<dbReference type="InterPro" id="IPR036259">
    <property type="entry name" value="MFS_trans_sf"/>
</dbReference>
<evidence type="ECO:0000256" key="1">
    <source>
        <dbReference type="ARBA" id="ARBA00004651"/>
    </source>
</evidence>
<gene>
    <name evidence="9" type="ORF">ACFO0S_06975</name>
</gene>
<dbReference type="Pfam" id="PF07690">
    <property type="entry name" value="MFS_1"/>
    <property type="match status" value="1"/>
</dbReference>
<evidence type="ECO:0000256" key="2">
    <source>
        <dbReference type="ARBA" id="ARBA00022448"/>
    </source>
</evidence>
<dbReference type="InterPro" id="IPR020846">
    <property type="entry name" value="MFS_dom"/>
</dbReference>
<keyword evidence="4 7" id="KW-0812">Transmembrane</keyword>
<organism evidence="9 10">
    <name type="scientific">Chryseomicrobium palamuruense</name>
    <dbReference type="NCBI Taxonomy" id="682973"/>
    <lineage>
        <taxon>Bacteria</taxon>
        <taxon>Bacillati</taxon>
        <taxon>Bacillota</taxon>
        <taxon>Bacilli</taxon>
        <taxon>Bacillales</taxon>
        <taxon>Caryophanaceae</taxon>
        <taxon>Chryseomicrobium</taxon>
    </lineage>
</organism>
<keyword evidence="5 7" id="KW-1133">Transmembrane helix</keyword>
<feature type="transmembrane region" description="Helical" evidence="7">
    <location>
        <begin position="350"/>
        <end position="372"/>
    </location>
</feature>
<feature type="transmembrane region" description="Helical" evidence="7">
    <location>
        <begin position="266"/>
        <end position="284"/>
    </location>
</feature>
<evidence type="ECO:0000256" key="5">
    <source>
        <dbReference type="ARBA" id="ARBA00022989"/>
    </source>
</evidence>
<dbReference type="CDD" id="cd06173">
    <property type="entry name" value="MFS_MefA_like"/>
    <property type="match status" value="1"/>
</dbReference>
<evidence type="ECO:0000313" key="10">
    <source>
        <dbReference type="Proteomes" id="UP001595733"/>
    </source>
</evidence>